<keyword evidence="6" id="KW-0067">ATP-binding</keyword>
<keyword evidence="4" id="KW-0547">Nucleotide-binding</keyword>
<dbReference type="STRING" id="436010.A0A166F2Q5"/>
<dbReference type="GO" id="GO:0005524">
    <property type="term" value="F:ATP binding"/>
    <property type="evidence" value="ECO:0007669"/>
    <property type="project" value="UniProtKB-KW"/>
</dbReference>
<comment type="similarity">
    <text evidence="1">Belongs to the protein kinase superfamily. CAMK Ser/Thr protein kinase family. NIM1 subfamily.</text>
</comment>
<dbReference type="OrthoDB" id="289250at2759"/>
<evidence type="ECO:0000313" key="9">
    <source>
        <dbReference type="Proteomes" id="UP000076532"/>
    </source>
</evidence>
<keyword evidence="2" id="KW-0723">Serine/threonine-protein kinase</keyword>
<proteinExistence type="inferred from homology"/>
<dbReference type="Pfam" id="PF00069">
    <property type="entry name" value="Pkinase"/>
    <property type="match status" value="1"/>
</dbReference>
<dbReference type="GO" id="GO:0005737">
    <property type="term" value="C:cytoplasm"/>
    <property type="evidence" value="ECO:0007669"/>
    <property type="project" value="TreeGrafter"/>
</dbReference>
<keyword evidence="5" id="KW-0418">Kinase</keyword>
<dbReference type="SUPFAM" id="SSF56112">
    <property type="entry name" value="Protein kinase-like (PK-like)"/>
    <property type="match status" value="1"/>
</dbReference>
<gene>
    <name evidence="8" type="ORF">FIBSPDRAFT_711047</name>
</gene>
<keyword evidence="3" id="KW-0808">Transferase</keyword>
<evidence type="ECO:0000256" key="6">
    <source>
        <dbReference type="ARBA" id="ARBA00022840"/>
    </source>
</evidence>
<evidence type="ECO:0000313" key="8">
    <source>
        <dbReference type="EMBL" id="KZP16372.1"/>
    </source>
</evidence>
<evidence type="ECO:0000256" key="3">
    <source>
        <dbReference type="ARBA" id="ARBA00022679"/>
    </source>
</evidence>
<evidence type="ECO:0000256" key="2">
    <source>
        <dbReference type="ARBA" id="ARBA00022527"/>
    </source>
</evidence>
<dbReference type="GO" id="GO:0035556">
    <property type="term" value="P:intracellular signal transduction"/>
    <property type="evidence" value="ECO:0007669"/>
    <property type="project" value="TreeGrafter"/>
</dbReference>
<dbReference type="InterPro" id="IPR011009">
    <property type="entry name" value="Kinase-like_dom_sf"/>
</dbReference>
<accession>A0A166F2Q5</accession>
<sequence length="103" mass="10987">RRMGRELVRAVGWLHSVGVGHRDVKLENILLSQSPSGPLDPHAPLVTLTDFGLARAIAPGELLSTRCGSEAYAAPELVLPPAGGWYDARQTDAWAVGCVLFAL</sequence>
<name>A0A166F2Q5_9AGAM</name>
<evidence type="ECO:0000256" key="1">
    <source>
        <dbReference type="ARBA" id="ARBA00010791"/>
    </source>
</evidence>
<dbReference type="AlphaFoldDB" id="A0A166F2Q5"/>
<reference evidence="8 9" key="1">
    <citation type="journal article" date="2016" name="Mol. Biol. Evol.">
        <title>Comparative Genomics of Early-Diverging Mushroom-Forming Fungi Provides Insights into the Origins of Lignocellulose Decay Capabilities.</title>
        <authorList>
            <person name="Nagy L.G."/>
            <person name="Riley R."/>
            <person name="Tritt A."/>
            <person name="Adam C."/>
            <person name="Daum C."/>
            <person name="Floudas D."/>
            <person name="Sun H."/>
            <person name="Yadav J.S."/>
            <person name="Pangilinan J."/>
            <person name="Larsson K.H."/>
            <person name="Matsuura K."/>
            <person name="Barry K."/>
            <person name="Labutti K."/>
            <person name="Kuo R."/>
            <person name="Ohm R.A."/>
            <person name="Bhattacharya S.S."/>
            <person name="Shirouzu T."/>
            <person name="Yoshinaga Y."/>
            <person name="Martin F.M."/>
            <person name="Grigoriev I.V."/>
            <person name="Hibbett D.S."/>
        </authorList>
    </citation>
    <scope>NUCLEOTIDE SEQUENCE [LARGE SCALE GENOMIC DNA]</scope>
    <source>
        <strain evidence="8 9">CBS 109695</strain>
    </source>
</reference>
<dbReference type="GO" id="GO:0004674">
    <property type="term" value="F:protein serine/threonine kinase activity"/>
    <property type="evidence" value="ECO:0007669"/>
    <property type="project" value="UniProtKB-KW"/>
</dbReference>
<dbReference type="PROSITE" id="PS00108">
    <property type="entry name" value="PROTEIN_KINASE_ST"/>
    <property type="match status" value="1"/>
</dbReference>
<evidence type="ECO:0000259" key="7">
    <source>
        <dbReference type="PROSITE" id="PS50011"/>
    </source>
</evidence>
<evidence type="ECO:0000256" key="4">
    <source>
        <dbReference type="ARBA" id="ARBA00022741"/>
    </source>
</evidence>
<feature type="domain" description="Protein kinase" evidence="7">
    <location>
        <begin position="1"/>
        <end position="103"/>
    </location>
</feature>
<dbReference type="InterPro" id="IPR008271">
    <property type="entry name" value="Ser/Thr_kinase_AS"/>
</dbReference>
<organism evidence="8 9">
    <name type="scientific">Athelia psychrophila</name>
    <dbReference type="NCBI Taxonomy" id="1759441"/>
    <lineage>
        <taxon>Eukaryota</taxon>
        <taxon>Fungi</taxon>
        <taxon>Dikarya</taxon>
        <taxon>Basidiomycota</taxon>
        <taxon>Agaricomycotina</taxon>
        <taxon>Agaricomycetes</taxon>
        <taxon>Agaricomycetidae</taxon>
        <taxon>Atheliales</taxon>
        <taxon>Atheliaceae</taxon>
        <taxon>Athelia</taxon>
    </lineage>
</organism>
<dbReference type="PANTHER" id="PTHR24346">
    <property type="entry name" value="MAP/MICROTUBULE AFFINITY-REGULATING KINASE"/>
    <property type="match status" value="1"/>
</dbReference>
<dbReference type="PROSITE" id="PS50011">
    <property type="entry name" value="PROTEIN_KINASE_DOM"/>
    <property type="match status" value="1"/>
</dbReference>
<dbReference type="Proteomes" id="UP000076532">
    <property type="component" value="Unassembled WGS sequence"/>
</dbReference>
<dbReference type="InterPro" id="IPR000719">
    <property type="entry name" value="Prot_kinase_dom"/>
</dbReference>
<dbReference type="EMBL" id="KV417594">
    <property type="protein sequence ID" value="KZP16372.1"/>
    <property type="molecule type" value="Genomic_DNA"/>
</dbReference>
<keyword evidence="9" id="KW-1185">Reference proteome</keyword>
<dbReference type="PANTHER" id="PTHR24346:SF82">
    <property type="entry name" value="KP78A-RELATED"/>
    <property type="match status" value="1"/>
</dbReference>
<feature type="non-terminal residue" evidence="8">
    <location>
        <position position="1"/>
    </location>
</feature>
<dbReference type="Gene3D" id="1.10.510.10">
    <property type="entry name" value="Transferase(Phosphotransferase) domain 1"/>
    <property type="match status" value="1"/>
</dbReference>
<protein>
    <submittedName>
        <fullName evidence="8">Kinase-like protein</fullName>
    </submittedName>
</protein>
<feature type="non-terminal residue" evidence="8">
    <location>
        <position position="103"/>
    </location>
</feature>
<evidence type="ECO:0000256" key="5">
    <source>
        <dbReference type="ARBA" id="ARBA00022777"/>
    </source>
</evidence>